<evidence type="ECO:0000313" key="4">
    <source>
        <dbReference type="Proteomes" id="UP000095751"/>
    </source>
</evidence>
<feature type="region of interest" description="Disordered" evidence="1">
    <location>
        <begin position="58"/>
        <end position="88"/>
    </location>
</feature>
<feature type="compositionally biased region" description="Polar residues" evidence="1">
    <location>
        <begin position="59"/>
        <end position="76"/>
    </location>
</feature>
<feature type="signal peptide" evidence="2">
    <location>
        <begin position="1"/>
        <end position="23"/>
    </location>
</feature>
<keyword evidence="2" id="KW-0732">Signal</keyword>
<dbReference type="AlphaFoldDB" id="A0A1E7F558"/>
<feature type="chain" id="PRO_5009192668" evidence="2">
    <location>
        <begin position="24"/>
        <end position="196"/>
    </location>
</feature>
<dbReference type="InParanoid" id="A0A1E7F558"/>
<protein>
    <submittedName>
        <fullName evidence="3">Uncharacterized protein</fullName>
    </submittedName>
</protein>
<dbReference type="Proteomes" id="UP000095751">
    <property type="component" value="Unassembled WGS sequence"/>
</dbReference>
<evidence type="ECO:0000256" key="1">
    <source>
        <dbReference type="SAM" id="MobiDB-lite"/>
    </source>
</evidence>
<keyword evidence="4" id="KW-1185">Reference proteome</keyword>
<sequence>MPNISKISRNLCVLSVTIIGATCSSDFHNNNNNNINSPYLYSEIQSLDFDIYEDESNNENKIPNVNSDSDQLRNPLNENNNYDDDNESNFSSNVGIEYFDDSENDSAPSSAMTSTTTTTSIVASTISYDGDYFVSSQAMVCNGGGSGDMDMNMNMDFIGTTKFAFLRNSVSAVAAQMIEQRLHPRKLVIERKMILN</sequence>
<reference evidence="3 4" key="1">
    <citation type="submission" date="2016-09" db="EMBL/GenBank/DDBJ databases">
        <title>Extensive genetic diversity and differential bi-allelic expression allows diatom success in the polar Southern Ocean.</title>
        <authorList>
            <consortium name="DOE Joint Genome Institute"/>
            <person name="Mock T."/>
            <person name="Otillar R.P."/>
            <person name="Strauss J."/>
            <person name="Dupont C."/>
            <person name="Frickenhaus S."/>
            <person name="Maumus F."/>
            <person name="Mcmullan M."/>
            <person name="Sanges R."/>
            <person name="Schmutz J."/>
            <person name="Toseland A."/>
            <person name="Valas R."/>
            <person name="Veluchamy A."/>
            <person name="Ward B.J."/>
            <person name="Allen A."/>
            <person name="Barry K."/>
            <person name="Falciatore A."/>
            <person name="Ferrante M."/>
            <person name="Fortunato A.E."/>
            <person name="Gloeckner G."/>
            <person name="Gruber A."/>
            <person name="Hipkin R."/>
            <person name="Janech M."/>
            <person name="Kroth P."/>
            <person name="Leese F."/>
            <person name="Lindquist E."/>
            <person name="Lyon B.R."/>
            <person name="Martin J."/>
            <person name="Mayer C."/>
            <person name="Parker M."/>
            <person name="Quesneville H."/>
            <person name="Raymond J."/>
            <person name="Uhlig C."/>
            <person name="Valentin K.U."/>
            <person name="Worden A.Z."/>
            <person name="Armbrust E.V."/>
            <person name="Bowler C."/>
            <person name="Green B."/>
            <person name="Moulton V."/>
            <person name="Van Oosterhout C."/>
            <person name="Grigoriev I."/>
        </authorList>
    </citation>
    <scope>NUCLEOTIDE SEQUENCE [LARGE SCALE GENOMIC DNA]</scope>
    <source>
        <strain evidence="3 4">CCMP1102</strain>
    </source>
</reference>
<evidence type="ECO:0000313" key="3">
    <source>
        <dbReference type="EMBL" id="OEU13290.1"/>
    </source>
</evidence>
<dbReference type="KEGG" id="fcy:FRACYDRAFT_241627"/>
<gene>
    <name evidence="3" type="ORF">FRACYDRAFT_241627</name>
</gene>
<dbReference type="EMBL" id="KV784361">
    <property type="protein sequence ID" value="OEU13290.1"/>
    <property type="molecule type" value="Genomic_DNA"/>
</dbReference>
<evidence type="ECO:0000256" key="2">
    <source>
        <dbReference type="SAM" id="SignalP"/>
    </source>
</evidence>
<name>A0A1E7F558_9STRA</name>
<organism evidence="3 4">
    <name type="scientific">Fragilariopsis cylindrus CCMP1102</name>
    <dbReference type="NCBI Taxonomy" id="635003"/>
    <lineage>
        <taxon>Eukaryota</taxon>
        <taxon>Sar</taxon>
        <taxon>Stramenopiles</taxon>
        <taxon>Ochrophyta</taxon>
        <taxon>Bacillariophyta</taxon>
        <taxon>Bacillariophyceae</taxon>
        <taxon>Bacillariophycidae</taxon>
        <taxon>Bacillariales</taxon>
        <taxon>Bacillariaceae</taxon>
        <taxon>Fragilariopsis</taxon>
    </lineage>
</organism>
<proteinExistence type="predicted"/>
<accession>A0A1E7F558</accession>